<proteinExistence type="predicted"/>
<evidence type="ECO:0000259" key="5">
    <source>
        <dbReference type="PROSITE" id="PS50110"/>
    </source>
</evidence>
<dbReference type="PROSITE" id="PS50110">
    <property type="entry name" value="RESPONSE_REGULATORY"/>
    <property type="match status" value="1"/>
</dbReference>
<dbReference type="SMART" id="SM00448">
    <property type="entry name" value="REC"/>
    <property type="match status" value="1"/>
</dbReference>
<reference evidence="7" key="1">
    <citation type="submission" date="2021-01" db="EMBL/GenBank/DDBJ databases">
        <title>Draft genomes of Rhodovulum sulfidophilum.</title>
        <authorList>
            <person name="Guzman M.S."/>
        </authorList>
    </citation>
    <scope>NUCLEOTIDE SEQUENCE [LARGE SCALE GENOMIC DNA]</scope>
    <source>
        <strain evidence="7">AB19</strain>
    </source>
</reference>
<dbReference type="InterPro" id="IPR000792">
    <property type="entry name" value="Tscrpt_reg_LuxR_C"/>
</dbReference>
<feature type="modified residue" description="4-aspartylphosphate" evidence="3">
    <location>
        <position position="65"/>
    </location>
</feature>
<comment type="caution">
    <text evidence="6">The sequence shown here is derived from an EMBL/GenBank/DDBJ whole genome shotgun (WGS) entry which is preliminary data.</text>
</comment>
<sequence>MSLAQDMPPARQDLKVLIVDDHPVVAEGWGRIVRGRMPCEILCAATALEGWRLWRSERPDLVVVDLTLGEGKTAGLKLIERLRRADRRLPILVFTMHTSAVLARRALNSGAHGIINKDSPPRDICFAFEEVAAGRHHVGAHFARKIALMEVTGGGARVHLTGREEEILGLIAEGLSYREIASRACISYKTVSNVSLILKSKLGASSLGDLVVKAIRYFEGA</sequence>
<evidence type="ECO:0000313" key="7">
    <source>
        <dbReference type="Proteomes" id="UP000635853"/>
    </source>
</evidence>
<evidence type="ECO:0000256" key="1">
    <source>
        <dbReference type="ARBA" id="ARBA00022553"/>
    </source>
</evidence>
<accession>A0ABS1RDY2</accession>
<evidence type="ECO:0000259" key="4">
    <source>
        <dbReference type="PROSITE" id="PS50043"/>
    </source>
</evidence>
<dbReference type="InterPro" id="IPR058245">
    <property type="entry name" value="NreC/VraR/RcsB-like_REC"/>
</dbReference>
<dbReference type="Proteomes" id="UP000635853">
    <property type="component" value="Unassembled WGS sequence"/>
</dbReference>
<feature type="domain" description="HTH luxR-type" evidence="4">
    <location>
        <begin position="153"/>
        <end position="218"/>
    </location>
</feature>
<name>A0ABS1RDY2_9RHOB</name>
<dbReference type="SUPFAM" id="SSF46894">
    <property type="entry name" value="C-terminal effector domain of the bipartite response regulators"/>
    <property type="match status" value="1"/>
</dbReference>
<dbReference type="InterPro" id="IPR039420">
    <property type="entry name" value="WalR-like"/>
</dbReference>
<dbReference type="InterPro" id="IPR011006">
    <property type="entry name" value="CheY-like_superfamily"/>
</dbReference>
<dbReference type="InterPro" id="IPR001789">
    <property type="entry name" value="Sig_transdc_resp-reg_receiver"/>
</dbReference>
<keyword evidence="2" id="KW-0238">DNA-binding</keyword>
<dbReference type="InterPro" id="IPR016032">
    <property type="entry name" value="Sig_transdc_resp-reg_C-effctor"/>
</dbReference>
<feature type="domain" description="Response regulatory" evidence="5">
    <location>
        <begin position="15"/>
        <end position="132"/>
    </location>
</feature>
<evidence type="ECO:0000256" key="3">
    <source>
        <dbReference type="PROSITE-ProRule" id="PRU00169"/>
    </source>
</evidence>
<dbReference type="Gene3D" id="3.40.50.2300">
    <property type="match status" value="1"/>
</dbReference>
<dbReference type="Pfam" id="PF00072">
    <property type="entry name" value="Response_reg"/>
    <property type="match status" value="1"/>
</dbReference>
<dbReference type="InterPro" id="IPR036388">
    <property type="entry name" value="WH-like_DNA-bd_sf"/>
</dbReference>
<gene>
    <name evidence="6" type="ORF">JMJ92_06710</name>
</gene>
<dbReference type="SMART" id="SM00421">
    <property type="entry name" value="HTH_LUXR"/>
    <property type="match status" value="1"/>
</dbReference>
<dbReference type="PANTHER" id="PTHR43214:SF43">
    <property type="entry name" value="TWO-COMPONENT RESPONSE REGULATOR"/>
    <property type="match status" value="1"/>
</dbReference>
<keyword evidence="7" id="KW-1185">Reference proteome</keyword>
<organism evidence="6 7">
    <name type="scientific">Rhodovulum visakhapatnamense</name>
    <dbReference type="NCBI Taxonomy" id="364297"/>
    <lineage>
        <taxon>Bacteria</taxon>
        <taxon>Pseudomonadati</taxon>
        <taxon>Pseudomonadota</taxon>
        <taxon>Alphaproteobacteria</taxon>
        <taxon>Rhodobacterales</taxon>
        <taxon>Paracoccaceae</taxon>
        <taxon>Rhodovulum</taxon>
    </lineage>
</organism>
<dbReference type="PANTHER" id="PTHR43214">
    <property type="entry name" value="TWO-COMPONENT RESPONSE REGULATOR"/>
    <property type="match status" value="1"/>
</dbReference>
<dbReference type="EMBL" id="JAESIL010000020">
    <property type="protein sequence ID" value="MBL3577848.1"/>
    <property type="molecule type" value="Genomic_DNA"/>
</dbReference>
<protein>
    <submittedName>
        <fullName evidence="6">Response regulator transcription factor</fullName>
    </submittedName>
</protein>
<dbReference type="Gene3D" id="1.10.10.10">
    <property type="entry name" value="Winged helix-like DNA-binding domain superfamily/Winged helix DNA-binding domain"/>
    <property type="match status" value="1"/>
</dbReference>
<dbReference type="Pfam" id="PF00196">
    <property type="entry name" value="GerE"/>
    <property type="match status" value="1"/>
</dbReference>
<dbReference type="SUPFAM" id="SSF52172">
    <property type="entry name" value="CheY-like"/>
    <property type="match status" value="1"/>
</dbReference>
<dbReference type="PROSITE" id="PS50043">
    <property type="entry name" value="HTH_LUXR_2"/>
    <property type="match status" value="1"/>
</dbReference>
<dbReference type="CDD" id="cd17535">
    <property type="entry name" value="REC_NarL-like"/>
    <property type="match status" value="1"/>
</dbReference>
<keyword evidence="1 3" id="KW-0597">Phosphoprotein</keyword>
<evidence type="ECO:0000256" key="2">
    <source>
        <dbReference type="ARBA" id="ARBA00023125"/>
    </source>
</evidence>
<dbReference type="PRINTS" id="PR00038">
    <property type="entry name" value="HTHLUXR"/>
</dbReference>
<evidence type="ECO:0000313" key="6">
    <source>
        <dbReference type="EMBL" id="MBL3577848.1"/>
    </source>
</evidence>
<dbReference type="CDD" id="cd06170">
    <property type="entry name" value="LuxR_C_like"/>
    <property type="match status" value="1"/>
</dbReference>